<proteinExistence type="predicted"/>
<reference evidence="1" key="1">
    <citation type="submission" date="2022-10" db="EMBL/GenBank/DDBJ databases">
        <title>The complete genomes of actinobacterial strains from the NBC collection.</title>
        <authorList>
            <person name="Joergensen T.S."/>
            <person name="Alvarez Arevalo M."/>
            <person name="Sterndorff E.B."/>
            <person name="Faurdal D."/>
            <person name="Vuksanovic O."/>
            <person name="Mourched A.-S."/>
            <person name="Charusanti P."/>
            <person name="Shaw S."/>
            <person name="Blin K."/>
            <person name="Weber T."/>
        </authorList>
    </citation>
    <scope>NUCLEOTIDE SEQUENCE [LARGE SCALE GENOMIC DNA]</scope>
    <source>
        <strain evidence="1">NBC 01686</strain>
    </source>
</reference>
<dbReference type="RefSeq" id="WP_391607610.1">
    <property type="nucleotide sequence ID" value="NZ_CP109207.1"/>
</dbReference>
<dbReference type="EMBL" id="CP109207">
    <property type="protein sequence ID" value="WUU56690.1"/>
    <property type="molecule type" value="Genomic_DNA"/>
</dbReference>
<organism evidence="1">
    <name type="scientific">Streptomyces althioticus</name>
    <dbReference type="NCBI Taxonomy" id="83380"/>
    <lineage>
        <taxon>Bacteria</taxon>
        <taxon>Bacillati</taxon>
        <taxon>Actinomycetota</taxon>
        <taxon>Actinomycetes</taxon>
        <taxon>Kitasatosporales</taxon>
        <taxon>Streptomycetaceae</taxon>
        <taxon>Streptomyces</taxon>
        <taxon>Streptomyces althioticus group</taxon>
    </lineage>
</organism>
<gene>
    <name evidence="1" type="ORF">OIE82_27505</name>
</gene>
<name>A0ABZ1YAV0_9ACTN</name>
<protein>
    <submittedName>
        <fullName evidence="1">Uncharacterized protein</fullName>
    </submittedName>
</protein>
<accession>A0ABZ1YAV0</accession>
<evidence type="ECO:0000313" key="1">
    <source>
        <dbReference type="EMBL" id="WUU56690.1"/>
    </source>
</evidence>
<sequence>MLVDVEQILRALDAPPGLVAEVSALARMANTEWRNLRELRRKGLRTRQAEYVHHLRRSLVTIETTAGSLVLRDGRDALAYLNEFAGYEQHALFGDDLRARLAEWSAACRA</sequence>